<dbReference type="GO" id="GO:0071949">
    <property type="term" value="F:FAD binding"/>
    <property type="evidence" value="ECO:0007669"/>
    <property type="project" value="InterPro"/>
</dbReference>
<proteinExistence type="predicted"/>
<dbReference type="SUPFAM" id="SSF51905">
    <property type="entry name" value="FAD/NAD(P)-binding domain"/>
    <property type="match status" value="1"/>
</dbReference>
<dbReference type="InterPro" id="IPR011777">
    <property type="entry name" value="Geranylgeranyl_Rdtase_fam"/>
</dbReference>
<gene>
    <name evidence="2" type="ORF">A2625_04820</name>
</gene>
<dbReference type="InterPro" id="IPR002938">
    <property type="entry name" value="FAD-bd"/>
</dbReference>
<evidence type="ECO:0000259" key="1">
    <source>
        <dbReference type="Pfam" id="PF01494"/>
    </source>
</evidence>
<feature type="domain" description="FAD-binding" evidence="1">
    <location>
        <begin position="3"/>
        <end position="157"/>
    </location>
</feature>
<dbReference type="EMBL" id="METM01000015">
    <property type="protein sequence ID" value="OGB90117.1"/>
    <property type="molecule type" value="Genomic_DNA"/>
</dbReference>
<dbReference type="PANTHER" id="PTHR42685:SF22">
    <property type="entry name" value="CONDITIONED MEDIUM FACTOR RECEPTOR 1"/>
    <property type="match status" value="1"/>
</dbReference>
<reference evidence="2 3" key="1">
    <citation type="journal article" date="2016" name="Nat. Commun.">
        <title>Thousands of microbial genomes shed light on interconnected biogeochemical processes in an aquifer system.</title>
        <authorList>
            <person name="Anantharaman K."/>
            <person name="Brown C.T."/>
            <person name="Hug L.A."/>
            <person name="Sharon I."/>
            <person name="Castelle C.J."/>
            <person name="Probst A.J."/>
            <person name="Thomas B.C."/>
            <person name="Singh A."/>
            <person name="Wilkins M.J."/>
            <person name="Karaoz U."/>
            <person name="Brodie E.L."/>
            <person name="Williams K.H."/>
            <person name="Hubbard S.S."/>
            <person name="Banfield J.F."/>
        </authorList>
    </citation>
    <scope>NUCLEOTIDE SEQUENCE [LARGE SCALE GENOMIC DNA]</scope>
</reference>
<dbReference type="Gene3D" id="3.50.50.60">
    <property type="entry name" value="FAD/NAD(P)-binding domain"/>
    <property type="match status" value="1"/>
</dbReference>
<comment type="caution">
    <text evidence="2">The sequence shown here is derived from an EMBL/GenBank/DDBJ whole genome shotgun (WGS) entry which is preliminary data.</text>
</comment>
<organism evidence="2 3">
    <name type="scientific">candidate division WOR-1 bacterium RIFCSPHIGHO2_01_FULL_53_15</name>
    <dbReference type="NCBI Taxonomy" id="1802564"/>
    <lineage>
        <taxon>Bacteria</taxon>
        <taxon>Bacillati</taxon>
        <taxon>Saganbacteria</taxon>
    </lineage>
</organism>
<dbReference type="Proteomes" id="UP000178724">
    <property type="component" value="Unassembled WGS sequence"/>
</dbReference>
<dbReference type="PANTHER" id="PTHR42685">
    <property type="entry name" value="GERANYLGERANYL DIPHOSPHATE REDUCTASE"/>
    <property type="match status" value="1"/>
</dbReference>
<dbReference type="InterPro" id="IPR036188">
    <property type="entry name" value="FAD/NAD-bd_sf"/>
</dbReference>
<dbReference type="Pfam" id="PF01494">
    <property type="entry name" value="FAD_binding_3"/>
    <property type="match status" value="1"/>
</dbReference>
<evidence type="ECO:0000313" key="3">
    <source>
        <dbReference type="Proteomes" id="UP000178724"/>
    </source>
</evidence>
<sequence>MKFDAIVVGAGPAGATAAYFLAKAGLNVLSLEKKKLPRFKPCGGGISHKFLRSLPFDASPAITGLVSRIKYFYKITDPFKVELGAQLAMLNRQKFDFLIVEEAVRSGAKLCDGIKLAGIDVKENGIAVTTETEKFEAKYLVGADGVFSQIAIWAGLRASRKFDLALEIELAEPKHALDTVYLGFGQVREGYAWSFPKFDGCSVGIGGSHGKELTVELDKWLVFLGYKPSEQKFKISGHPLPLPIIGAKLQKGRVLLAGDAAGLVNPLTGEGIRFALQSGKLAAEAIVSNNIDGYSREIYEKISSDFKYAYYLRALFAVLPGFCYRYGVKNHAASQFLAKVFCGDASFKDFFRRAVRKILLPL</sequence>
<accession>A0A1F4Q2M6</accession>
<evidence type="ECO:0000313" key="2">
    <source>
        <dbReference type="EMBL" id="OGB90117.1"/>
    </source>
</evidence>
<dbReference type="PRINTS" id="PR00420">
    <property type="entry name" value="RNGMNOXGNASE"/>
</dbReference>
<dbReference type="InterPro" id="IPR050407">
    <property type="entry name" value="Geranylgeranyl_reductase"/>
</dbReference>
<name>A0A1F4Q2M6_UNCSA</name>
<dbReference type="AlphaFoldDB" id="A0A1F4Q2M6"/>
<protein>
    <recommendedName>
        <fullName evidence="1">FAD-binding domain-containing protein</fullName>
    </recommendedName>
</protein>
<dbReference type="NCBIfam" id="TIGR02032">
    <property type="entry name" value="GG-red-SF"/>
    <property type="match status" value="1"/>
</dbReference>
<dbReference type="GO" id="GO:0016628">
    <property type="term" value="F:oxidoreductase activity, acting on the CH-CH group of donors, NAD or NADP as acceptor"/>
    <property type="evidence" value="ECO:0007669"/>
    <property type="project" value="InterPro"/>
</dbReference>